<reference evidence="7 8" key="1">
    <citation type="submission" date="2021-01" db="EMBL/GenBank/DDBJ databases">
        <title>FDA dAtabase for Regulatory Grade micrObial Sequences (FDA-ARGOS): Supporting development and validation of Infectious Disease Dx tests.</title>
        <authorList>
            <person name="Sproer C."/>
            <person name="Gronow S."/>
            <person name="Severitt S."/>
            <person name="Schroder I."/>
            <person name="Tallon L."/>
            <person name="Sadzewicz L."/>
            <person name="Zhao X."/>
            <person name="Boylan J."/>
            <person name="Ott S."/>
            <person name="Bowen H."/>
            <person name="Vavikolanu K."/>
            <person name="Mehta A."/>
            <person name="Aluvathingal J."/>
            <person name="Nadendla S."/>
            <person name="Lowell S."/>
            <person name="Myers T."/>
            <person name="Yan Y."/>
            <person name="Sichtig H."/>
        </authorList>
    </citation>
    <scope>NUCLEOTIDE SEQUENCE [LARGE SCALE GENOMIC DNA]</scope>
    <source>
        <strain evidence="7 8">FDAARGOS_1096</strain>
    </source>
</reference>
<protein>
    <submittedName>
        <fullName evidence="7">NAD(P)-dependent oxidoreductase</fullName>
    </submittedName>
</protein>
<keyword evidence="3" id="KW-0520">NAD</keyword>
<evidence type="ECO:0000256" key="3">
    <source>
        <dbReference type="ARBA" id="ARBA00023027"/>
    </source>
</evidence>
<comment type="similarity">
    <text evidence="1">Belongs to the HIBADH-related family.</text>
</comment>
<dbReference type="AlphaFoldDB" id="A0A7T9UJM6"/>
<evidence type="ECO:0000256" key="4">
    <source>
        <dbReference type="PIRSR" id="PIRSR000103-1"/>
    </source>
</evidence>
<dbReference type="GO" id="GO:0016491">
    <property type="term" value="F:oxidoreductase activity"/>
    <property type="evidence" value="ECO:0007669"/>
    <property type="project" value="UniProtKB-KW"/>
</dbReference>
<dbReference type="PANTHER" id="PTHR43060:SF15">
    <property type="entry name" value="3-HYDROXYISOBUTYRATE DEHYDROGENASE-LIKE 1, MITOCHONDRIAL-RELATED"/>
    <property type="match status" value="1"/>
</dbReference>
<dbReference type="SUPFAM" id="SSF48179">
    <property type="entry name" value="6-phosphogluconate dehydrogenase C-terminal domain-like"/>
    <property type="match status" value="1"/>
</dbReference>
<dbReference type="InterPro" id="IPR015815">
    <property type="entry name" value="HIBADH-related"/>
</dbReference>
<sequence length="288" mass="30930">MRIGFIGLGAMGWHMAGHLTQLDATVMVWNRTQRKAEAHAAQFATVAVDLDVLVQADFIFSSLPTSAEVEAMIAAHPPQSGSIWIDCTSGVPCSAQHLSHSLKQRNIEFLDAPVSGQTIGAEQGTLTVMIGGDATAFERAKAVIQAFAGKIEHVGESGAGFAVKAINNSLMAANLWALSEGLSVLKARGVNLEAALACINHSSGKSTMSETVMPQKIMSRRFNKTFALHLLQKDIGIALDLIAETQQQGRLLYAVQQLYAQTDRQTAEHVDFSAAIQVLEQSHQVLLN</sequence>
<feature type="domain" description="3-hydroxyisobutyrate dehydrogenase-like NAD-binding" evidence="6">
    <location>
        <begin position="158"/>
        <end position="279"/>
    </location>
</feature>
<organism evidence="7 8">
    <name type="scientific">Acinetobacter ursingii</name>
    <dbReference type="NCBI Taxonomy" id="108980"/>
    <lineage>
        <taxon>Bacteria</taxon>
        <taxon>Pseudomonadati</taxon>
        <taxon>Pseudomonadota</taxon>
        <taxon>Gammaproteobacteria</taxon>
        <taxon>Moraxellales</taxon>
        <taxon>Moraxellaceae</taxon>
        <taxon>Acinetobacter</taxon>
    </lineage>
</organism>
<dbReference type="InterPro" id="IPR008927">
    <property type="entry name" value="6-PGluconate_DH-like_C_sf"/>
</dbReference>
<evidence type="ECO:0000256" key="2">
    <source>
        <dbReference type="ARBA" id="ARBA00023002"/>
    </source>
</evidence>
<accession>A0A7T9UJM6</accession>
<evidence type="ECO:0000259" key="6">
    <source>
        <dbReference type="Pfam" id="PF14833"/>
    </source>
</evidence>
<gene>
    <name evidence="7" type="ORF">I6I53_04435</name>
</gene>
<keyword evidence="2" id="KW-0560">Oxidoreductase</keyword>
<evidence type="ECO:0000313" key="7">
    <source>
        <dbReference type="EMBL" id="QQT87030.1"/>
    </source>
</evidence>
<feature type="active site" evidence="4">
    <location>
        <position position="164"/>
    </location>
</feature>
<dbReference type="InterPro" id="IPR002204">
    <property type="entry name" value="3-OH-isobutyrate_DH-rel_CS"/>
</dbReference>
<dbReference type="PIRSF" id="PIRSF000103">
    <property type="entry name" value="HIBADH"/>
    <property type="match status" value="1"/>
</dbReference>
<dbReference type="InterPro" id="IPR013328">
    <property type="entry name" value="6PGD_dom2"/>
</dbReference>
<dbReference type="GO" id="GO:0050661">
    <property type="term" value="F:NADP binding"/>
    <property type="evidence" value="ECO:0007669"/>
    <property type="project" value="InterPro"/>
</dbReference>
<evidence type="ECO:0000256" key="1">
    <source>
        <dbReference type="ARBA" id="ARBA00009080"/>
    </source>
</evidence>
<proteinExistence type="inferred from homology"/>
<dbReference type="InterPro" id="IPR036291">
    <property type="entry name" value="NAD(P)-bd_dom_sf"/>
</dbReference>
<dbReference type="SUPFAM" id="SSF51735">
    <property type="entry name" value="NAD(P)-binding Rossmann-fold domains"/>
    <property type="match status" value="1"/>
</dbReference>
<dbReference type="PROSITE" id="PS00895">
    <property type="entry name" value="3_HYDROXYISOBUT_DH"/>
    <property type="match status" value="1"/>
</dbReference>
<dbReference type="InterPro" id="IPR029154">
    <property type="entry name" value="HIBADH-like_NADP-bd"/>
</dbReference>
<feature type="domain" description="6-phosphogluconate dehydrogenase NADP-binding" evidence="5">
    <location>
        <begin position="2"/>
        <end position="155"/>
    </location>
</feature>
<dbReference type="EMBL" id="CP068176">
    <property type="protein sequence ID" value="QQT87030.1"/>
    <property type="molecule type" value="Genomic_DNA"/>
</dbReference>
<dbReference type="InterPro" id="IPR006115">
    <property type="entry name" value="6PGDH_NADP-bd"/>
</dbReference>
<dbReference type="Gene3D" id="1.10.1040.10">
    <property type="entry name" value="N-(1-d-carboxylethyl)-l-norvaline Dehydrogenase, domain 2"/>
    <property type="match status" value="1"/>
</dbReference>
<dbReference type="PANTHER" id="PTHR43060">
    <property type="entry name" value="3-HYDROXYISOBUTYRATE DEHYDROGENASE-LIKE 1, MITOCHONDRIAL-RELATED"/>
    <property type="match status" value="1"/>
</dbReference>
<evidence type="ECO:0000313" key="8">
    <source>
        <dbReference type="Proteomes" id="UP000595320"/>
    </source>
</evidence>
<dbReference type="Gene3D" id="3.40.50.720">
    <property type="entry name" value="NAD(P)-binding Rossmann-like Domain"/>
    <property type="match status" value="1"/>
</dbReference>
<dbReference type="RefSeq" id="WP_004994558.1">
    <property type="nucleotide sequence ID" value="NZ_BKWD01000025.1"/>
</dbReference>
<dbReference type="Pfam" id="PF14833">
    <property type="entry name" value="NAD_binding_11"/>
    <property type="match status" value="1"/>
</dbReference>
<evidence type="ECO:0000259" key="5">
    <source>
        <dbReference type="Pfam" id="PF03446"/>
    </source>
</evidence>
<dbReference type="GeneID" id="66210658"/>
<dbReference type="Pfam" id="PF03446">
    <property type="entry name" value="NAD_binding_2"/>
    <property type="match status" value="1"/>
</dbReference>
<dbReference type="GO" id="GO:0051287">
    <property type="term" value="F:NAD binding"/>
    <property type="evidence" value="ECO:0007669"/>
    <property type="project" value="InterPro"/>
</dbReference>
<dbReference type="Proteomes" id="UP000595320">
    <property type="component" value="Chromosome"/>
</dbReference>
<dbReference type="GO" id="GO:0016054">
    <property type="term" value="P:organic acid catabolic process"/>
    <property type="evidence" value="ECO:0007669"/>
    <property type="project" value="UniProtKB-ARBA"/>
</dbReference>
<name>A0A7T9UJM6_9GAMM</name>